<keyword evidence="5" id="KW-1185">Reference proteome</keyword>
<dbReference type="AlphaFoldDB" id="A0A371NEP2"/>
<dbReference type="PANTHER" id="PTHR43584:SF8">
    <property type="entry name" value="N-ACETYLMURAMATE ALPHA-1-PHOSPHATE URIDYLYLTRANSFERASE"/>
    <property type="match status" value="1"/>
</dbReference>
<name>A0A371NEP2_9EURY</name>
<dbReference type="InterPro" id="IPR050065">
    <property type="entry name" value="GlmU-like"/>
</dbReference>
<dbReference type="GO" id="GO:0016779">
    <property type="term" value="F:nucleotidyltransferase activity"/>
    <property type="evidence" value="ECO:0007669"/>
    <property type="project" value="UniProtKB-KW"/>
</dbReference>
<organism evidence="4 5">
    <name type="scientific">Methanothermobacter defluvii</name>
    <dbReference type="NCBI Taxonomy" id="49339"/>
    <lineage>
        <taxon>Archaea</taxon>
        <taxon>Methanobacteriati</taxon>
        <taxon>Methanobacteriota</taxon>
        <taxon>Methanomada group</taxon>
        <taxon>Methanobacteria</taxon>
        <taxon>Methanobacteriales</taxon>
        <taxon>Methanobacteriaceae</taxon>
        <taxon>Methanothermobacter</taxon>
    </lineage>
</organism>
<dbReference type="InterPro" id="IPR029044">
    <property type="entry name" value="Nucleotide-diphossugar_trans"/>
</dbReference>
<sequence>MILIRVIILAAGTGSRLGHGIPKALVELGDGKTIMDQQLENIAQITSTENVRVVLGYRGHLIEERYPDLEFVYNHRYSETNTSKSLLIGLEDMDEDVIWMNGDVVFDPSILKMIGENPGENLICVDNKKVGEEEVKYSLDSQGFITELSKNVTDPLGEAVGINQVSRETIPMLRNALRECQDQDYFERGVEILIENGETFRPLNIGERFCIEVDFPEDLVEARKYFMENHK</sequence>
<dbReference type="InterPro" id="IPR025877">
    <property type="entry name" value="MobA-like_NTP_Trfase"/>
</dbReference>
<comment type="caution">
    <text evidence="4">The sequence shown here is derived from an EMBL/GenBank/DDBJ whole genome shotgun (WGS) entry which is preliminary data.</text>
</comment>
<proteinExistence type="predicted"/>
<dbReference type="RefSeq" id="WP_211305654.1">
    <property type="nucleotide sequence ID" value="NZ_QREL01000001.1"/>
</dbReference>
<dbReference type="EMBL" id="QREL01000001">
    <property type="protein sequence ID" value="REE28955.1"/>
    <property type="molecule type" value="Genomic_DNA"/>
</dbReference>
<evidence type="ECO:0000259" key="3">
    <source>
        <dbReference type="Pfam" id="PF12804"/>
    </source>
</evidence>
<keyword evidence="4" id="KW-0418">Kinase</keyword>
<protein>
    <submittedName>
        <fullName evidence="4">Choline kinase</fullName>
    </submittedName>
</protein>
<keyword evidence="1" id="KW-0808">Transferase</keyword>
<dbReference type="Proteomes" id="UP000256864">
    <property type="component" value="Unassembled WGS sequence"/>
</dbReference>
<accession>A0A371NEP2</accession>
<dbReference type="Gene3D" id="3.90.550.10">
    <property type="entry name" value="Spore Coat Polysaccharide Biosynthesis Protein SpsA, Chain A"/>
    <property type="match status" value="1"/>
</dbReference>
<dbReference type="CDD" id="cd02523">
    <property type="entry name" value="PC_cytidylyltransferase"/>
    <property type="match status" value="1"/>
</dbReference>
<keyword evidence="2" id="KW-0548">Nucleotidyltransferase</keyword>
<evidence type="ECO:0000313" key="5">
    <source>
        <dbReference type="Proteomes" id="UP000256864"/>
    </source>
</evidence>
<dbReference type="SUPFAM" id="SSF53448">
    <property type="entry name" value="Nucleotide-diphospho-sugar transferases"/>
    <property type="match status" value="1"/>
</dbReference>
<evidence type="ECO:0000256" key="1">
    <source>
        <dbReference type="ARBA" id="ARBA00022679"/>
    </source>
</evidence>
<evidence type="ECO:0000256" key="2">
    <source>
        <dbReference type="ARBA" id="ARBA00022695"/>
    </source>
</evidence>
<dbReference type="GO" id="GO:0016301">
    <property type="term" value="F:kinase activity"/>
    <property type="evidence" value="ECO:0007669"/>
    <property type="project" value="UniProtKB-KW"/>
</dbReference>
<dbReference type="PANTHER" id="PTHR43584">
    <property type="entry name" value="NUCLEOTIDYL TRANSFERASE"/>
    <property type="match status" value="1"/>
</dbReference>
<dbReference type="Pfam" id="PF12804">
    <property type="entry name" value="NTP_transf_3"/>
    <property type="match status" value="1"/>
</dbReference>
<reference evidence="4 5" key="1">
    <citation type="submission" date="2018-07" db="EMBL/GenBank/DDBJ databases">
        <title>Genomic Encyclopedia of Type Strains, Phase IV (KMG-IV): sequencing the most valuable type-strain genomes for metagenomic binning, comparative biology and taxonomic classification.</title>
        <authorList>
            <person name="Goeker M."/>
        </authorList>
    </citation>
    <scope>NUCLEOTIDE SEQUENCE [LARGE SCALE GENOMIC DNA]</scope>
    <source>
        <strain evidence="4 5">DSM 7466</strain>
    </source>
</reference>
<gene>
    <name evidence="4" type="ORF">C7452_0985</name>
</gene>
<feature type="domain" description="MobA-like NTP transferase" evidence="3">
    <location>
        <begin position="6"/>
        <end position="117"/>
    </location>
</feature>
<evidence type="ECO:0000313" key="4">
    <source>
        <dbReference type="EMBL" id="REE28955.1"/>
    </source>
</evidence>